<keyword evidence="3" id="KW-0813">Transport</keyword>
<sequence length="498" mass="57158">MSSSSSSNQIDNSKNLKSITIDQNQNLDSIPSGPPVGPLPILPGSIDQNSNSIAALARSLVSSLAWLFKRPPIRFFRPVKISTWATLNLIHQVHNKNLSWGLIQSIFKNHSNFKLFLNHILPPFIFNTFIGLTLFSTFTTIENHLSSCKLYLHPYFISSISGACAGLTQALISAPLDNINLLRLNQSIQHLYPNNKLNHKSIKSLTWIQLIKQSFNVDLSNNSNLITSLSKLQRFQIALNRVWSLLSLTIIKDSIGFASFFTIFQIGRDLENINQFLQPTWTAKILQASVIVLSGATAGWLYGIISKPFDLFRQIVWQVRLEWTKINQNSNCKFKNTTQKKSFNQSDHEIISLNQNRLRNRLDHQNISFNQARLENRIKQKHHQLTKHLINYRKSLKDPIQSTQFPSIYKILKWYLIHQTQFKKTFKTIQIQNGIINSTNTDTSSSPFETNQIKFKNHPSKTFYLMAAKPTRFRNFLFSPYSIGFFVWAVCSGDLSWN</sequence>
<dbReference type="Gene3D" id="1.50.40.10">
    <property type="entry name" value="Mitochondrial carrier domain"/>
    <property type="match status" value="1"/>
</dbReference>
<dbReference type="PANTHER" id="PTHR45624">
    <property type="entry name" value="MITOCHONDRIAL BASIC AMINO ACIDS TRANSPORTER-RELATED"/>
    <property type="match status" value="1"/>
</dbReference>
<evidence type="ECO:0000256" key="1">
    <source>
        <dbReference type="ARBA" id="ARBA00004225"/>
    </source>
</evidence>
<evidence type="ECO:0000313" key="11">
    <source>
        <dbReference type="Proteomes" id="UP000765509"/>
    </source>
</evidence>
<feature type="transmembrane region" description="Helical" evidence="9">
    <location>
        <begin position="242"/>
        <end position="265"/>
    </location>
</feature>
<evidence type="ECO:0000256" key="2">
    <source>
        <dbReference type="ARBA" id="ARBA00006375"/>
    </source>
</evidence>
<dbReference type="SUPFAM" id="SSF103506">
    <property type="entry name" value="Mitochondrial carrier"/>
    <property type="match status" value="1"/>
</dbReference>
<dbReference type="Proteomes" id="UP000765509">
    <property type="component" value="Unassembled WGS sequence"/>
</dbReference>
<name>A0A9Q3I9R3_9BASI</name>
<keyword evidence="8 9" id="KW-0472">Membrane</keyword>
<dbReference type="InterPro" id="IPR050567">
    <property type="entry name" value="Mitochondrial_Carrier"/>
</dbReference>
<protein>
    <recommendedName>
        <fullName evidence="12">Mitochondrial carrier protein</fullName>
    </recommendedName>
</protein>
<evidence type="ECO:0000256" key="6">
    <source>
        <dbReference type="ARBA" id="ARBA00022989"/>
    </source>
</evidence>
<feature type="transmembrane region" description="Helical" evidence="9">
    <location>
        <begin position="476"/>
        <end position="497"/>
    </location>
</feature>
<accession>A0A9Q3I9R3</accession>
<evidence type="ECO:0000256" key="7">
    <source>
        <dbReference type="ARBA" id="ARBA00023128"/>
    </source>
</evidence>
<dbReference type="EMBL" id="AVOT02036818">
    <property type="protein sequence ID" value="MBW0531415.1"/>
    <property type="molecule type" value="Genomic_DNA"/>
</dbReference>
<dbReference type="GO" id="GO:1990575">
    <property type="term" value="P:mitochondrial L-ornithine transmembrane transport"/>
    <property type="evidence" value="ECO:0007669"/>
    <property type="project" value="TreeGrafter"/>
</dbReference>
<dbReference type="AlphaFoldDB" id="A0A9Q3I9R3"/>
<gene>
    <name evidence="10" type="ORF">O181_071130</name>
</gene>
<organism evidence="10 11">
    <name type="scientific">Austropuccinia psidii MF-1</name>
    <dbReference type="NCBI Taxonomy" id="1389203"/>
    <lineage>
        <taxon>Eukaryota</taxon>
        <taxon>Fungi</taxon>
        <taxon>Dikarya</taxon>
        <taxon>Basidiomycota</taxon>
        <taxon>Pucciniomycotina</taxon>
        <taxon>Pucciniomycetes</taxon>
        <taxon>Pucciniales</taxon>
        <taxon>Sphaerophragmiaceae</taxon>
        <taxon>Austropuccinia</taxon>
    </lineage>
</organism>
<evidence type="ECO:0000256" key="5">
    <source>
        <dbReference type="ARBA" id="ARBA00022737"/>
    </source>
</evidence>
<dbReference type="GO" id="GO:0031966">
    <property type="term" value="C:mitochondrial membrane"/>
    <property type="evidence" value="ECO:0007669"/>
    <property type="project" value="UniProtKB-SubCell"/>
</dbReference>
<keyword evidence="4 9" id="KW-0812">Transmembrane</keyword>
<comment type="caution">
    <text evidence="10">The sequence shown here is derived from an EMBL/GenBank/DDBJ whole genome shotgun (WGS) entry which is preliminary data.</text>
</comment>
<dbReference type="PANTHER" id="PTHR45624:SF52">
    <property type="entry name" value="MITOCHONDRIAL CARRIER"/>
    <property type="match status" value="1"/>
</dbReference>
<evidence type="ECO:0000256" key="3">
    <source>
        <dbReference type="ARBA" id="ARBA00022448"/>
    </source>
</evidence>
<feature type="transmembrane region" description="Helical" evidence="9">
    <location>
        <begin position="155"/>
        <end position="176"/>
    </location>
</feature>
<keyword evidence="7" id="KW-0496">Mitochondrion</keyword>
<feature type="transmembrane region" description="Helical" evidence="9">
    <location>
        <begin position="115"/>
        <end position="135"/>
    </location>
</feature>
<keyword evidence="11" id="KW-1185">Reference proteome</keyword>
<evidence type="ECO:0000256" key="8">
    <source>
        <dbReference type="ARBA" id="ARBA00023136"/>
    </source>
</evidence>
<keyword evidence="6 9" id="KW-1133">Transmembrane helix</keyword>
<reference evidence="10" key="1">
    <citation type="submission" date="2021-03" db="EMBL/GenBank/DDBJ databases">
        <title>Draft genome sequence of rust myrtle Austropuccinia psidii MF-1, a brazilian biotype.</title>
        <authorList>
            <person name="Quecine M.C."/>
            <person name="Pachon D.M.R."/>
            <person name="Bonatelli M.L."/>
            <person name="Correr F.H."/>
            <person name="Franceschini L.M."/>
            <person name="Leite T.F."/>
            <person name="Margarido G.R.A."/>
            <person name="Almeida C.A."/>
            <person name="Ferrarezi J.A."/>
            <person name="Labate C.A."/>
        </authorList>
    </citation>
    <scope>NUCLEOTIDE SEQUENCE</scope>
    <source>
        <strain evidence="10">MF-1</strain>
    </source>
</reference>
<feature type="transmembrane region" description="Helical" evidence="9">
    <location>
        <begin position="285"/>
        <end position="305"/>
    </location>
</feature>
<dbReference type="GO" id="GO:0000064">
    <property type="term" value="F:L-ornithine transmembrane transporter activity"/>
    <property type="evidence" value="ECO:0007669"/>
    <property type="project" value="TreeGrafter"/>
</dbReference>
<dbReference type="OrthoDB" id="2502022at2759"/>
<evidence type="ECO:0000256" key="9">
    <source>
        <dbReference type="SAM" id="Phobius"/>
    </source>
</evidence>
<evidence type="ECO:0008006" key="12">
    <source>
        <dbReference type="Google" id="ProtNLM"/>
    </source>
</evidence>
<proteinExistence type="inferred from homology"/>
<keyword evidence="5" id="KW-0677">Repeat</keyword>
<comment type="similarity">
    <text evidence="2">Belongs to the mitochondrial carrier (TC 2.A.29) family.</text>
</comment>
<evidence type="ECO:0000256" key="4">
    <source>
        <dbReference type="ARBA" id="ARBA00022692"/>
    </source>
</evidence>
<evidence type="ECO:0000313" key="10">
    <source>
        <dbReference type="EMBL" id="MBW0531415.1"/>
    </source>
</evidence>
<comment type="subcellular location">
    <subcellularLocation>
        <location evidence="1">Mitochondrion membrane</location>
        <topology evidence="1">Multi-pass membrane protein</topology>
    </subcellularLocation>
</comment>
<dbReference type="InterPro" id="IPR023395">
    <property type="entry name" value="MCP_dom_sf"/>
</dbReference>